<dbReference type="Proteomes" id="UP000198964">
    <property type="component" value="Unassembled WGS sequence"/>
</dbReference>
<dbReference type="STRING" id="655355.SAMN05216283_11564"/>
<evidence type="ECO:0000259" key="1">
    <source>
        <dbReference type="PROSITE" id="PS51819"/>
    </source>
</evidence>
<accession>A0A1I2LBW8</accession>
<dbReference type="InterPro" id="IPR037523">
    <property type="entry name" value="VOC_core"/>
</dbReference>
<reference evidence="2 3" key="1">
    <citation type="submission" date="2016-10" db="EMBL/GenBank/DDBJ databases">
        <authorList>
            <person name="de Groot N.N."/>
        </authorList>
    </citation>
    <scope>NUCLEOTIDE SEQUENCE [LARGE SCALE GENOMIC DNA]</scope>
    <source>
        <strain evidence="2 3">CGMCC 1.9156</strain>
    </source>
</reference>
<dbReference type="InterPro" id="IPR029068">
    <property type="entry name" value="Glyas_Bleomycin-R_OHBP_Dase"/>
</dbReference>
<dbReference type="EMBL" id="FONW01000015">
    <property type="protein sequence ID" value="SFF76503.1"/>
    <property type="molecule type" value="Genomic_DNA"/>
</dbReference>
<name>A0A1I2LBW8_9BACT</name>
<dbReference type="PANTHER" id="PTHR36503">
    <property type="entry name" value="BLR2520 PROTEIN"/>
    <property type="match status" value="1"/>
</dbReference>
<gene>
    <name evidence="2" type="ORF">SAMN05216283_11564</name>
</gene>
<dbReference type="SUPFAM" id="SSF54593">
    <property type="entry name" value="Glyoxalase/Bleomycin resistance protein/Dihydroxybiphenyl dioxygenase"/>
    <property type="match status" value="1"/>
</dbReference>
<dbReference type="PROSITE" id="PS51819">
    <property type="entry name" value="VOC"/>
    <property type="match status" value="1"/>
</dbReference>
<sequence>MNKPSQSLSPRLNIVTLGVQDLNRSRTFYKNALGWIPSTGSDEQIAFYNQAGIIFALYPIVPLAEDAACSPERSGFSGITLAINLPNKTDVDTLFAQIIANGGTSLVKPVETFWGGYHCYFADPDGHHWEISWAPFWELDEQGNLLWE</sequence>
<dbReference type="PANTHER" id="PTHR36503:SF1">
    <property type="entry name" value="BLR2520 PROTEIN"/>
    <property type="match status" value="1"/>
</dbReference>
<dbReference type="Gene3D" id="3.10.180.10">
    <property type="entry name" value="2,3-Dihydroxybiphenyl 1,2-Dioxygenase, domain 1"/>
    <property type="match status" value="1"/>
</dbReference>
<dbReference type="RefSeq" id="WP_093921496.1">
    <property type="nucleotide sequence ID" value="NZ_FONW01000015.1"/>
</dbReference>
<proteinExistence type="predicted"/>
<evidence type="ECO:0000313" key="2">
    <source>
        <dbReference type="EMBL" id="SFF76503.1"/>
    </source>
</evidence>
<organism evidence="2 3">
    <name type="scientific">Sunxiuqinia elliptica</name>
    <dbReference type="NCBI Taxonomy" id="655355"/>
    <lineage>
        <taxon>Bacteria</taxon>
        <taxon>Pseudomonadati</taxon>
        <taxon>Bacteroidota</taxon>
        <taxon>Bacteroidia</taxon>
        <taxon>Marinilabiliales</taxon>
        <taxon>Prolixibacteraceae</taxon>
        <taxon>Sunxiuqinia</taxon>
    </lineage>
</organism>
<dbReference type="AlphaFoldDB" id="A0A1I2LBW8"/>
<protein>
    <recommendedName>
        <fullName evidence="1">VOC domain-containing protein</fullName>
    </recommendedName>
</protein>
<feature type="domain" description="VOC" evidence="1">
    <location>
        <begin position="11"/>
        <end position="134"/>
    </location>
</feature>
<dbReference type="InterPro" id="IPR004360">
    <property type="entry name" value="Glyas_Fos-R_dOase_dom"/>
</dbReference>
<keyword evidence="3" id="KW-1185">Reference proteome</keyword>
<evidence type="ECO:0000313" key="3">
    <source>
        <dbReference type="Proteomes" id="UP000198964"/>
    </source>
</evidence>
<dbReference type="Pfam" id="PF00903">
    <property type="entry name" value="Glyoxalase"/>
    <property type="match status" value="1"/>
</dbReference>